<keyword evidence="1" id="KW-0812">Transmembrane</keyword>
<evidence type="ECO:0000256" key="1">
    <source>
        <dbReference type="SAM" id="Phobius"/>
    </source>
</evidence>
<organism evidence="2 3">
    <name type="scientific">Moraxella lacunata</name>
    <dbReference type="NCBI Taxonomy" id="477"/>
    <lineage>
        <taxon>Bacteria</taxon>
        <taxon>Pseudomonadati</taxon>
        <taxon>Pseudomonadota</taxon>
        <taxon>Gammaproteobacteria</taxon>
        <taxon>Moraxellales</taxon>
        <taxon>Moraxellaceae</taxon>
        <taxon>Moraxella</taxon>
    </lineage>
</organism>
<dbReference type="EMBL" id="UGQU01000003">
    <property type="protein sequence ID" value="STZ63518.1"/>
    <property type="molecule type" value="Genomic_DNA"/>
</dbReference>
<protein>
    <submittedName>
        <fullName evidence="2">Uncharacterized protein</fullName>
    </submittedName>
</protein>
<keyword evidence="1" id="KW-0472">Membrane</keyword>
<feature type="transmembrane region" description="Helical" evidence="1">
    <location>
        <begin position="44"/>
        <end position="65"/>
    </location>
</feature>
<keyword evidence="1" id="KW-1133">Transmembrane helix</keyword>
<gene>
    <name evidence="2" type="ORF">NCTC10359_01949</name>
</gene>
<dbReference type="RefSeq" id="WP_115007813.1">
    <property type="nucleotide sequence ID" value="NZ_UGQU01000003.1"/>
</dbReference>
<dbReference type="AlphaFoldDB" id="A0A378TRT7"/>
<accession>A0A378TRT7</accession>
<sequence>MKQPQTHYICSELVDVQGVMFCKTWVAYDSTSWLDKLAITKQEMAIIGGSIIGVFAIILAFTLVAKAVKEL</sequence>
<name>A0A378TRT7_MORLA</name>
<evidence type="ECO:0000313" key="2">
    <source>
        <dbReference type="EMBL" id="STZ63518.1"/>
    </source>
</evidence>
<dbReference type="Proteomes" id="UP000254437">
    <property type="component" value="Unassembled WGS sequence"/>
</dbReference>
<reference evidence="2 3" key="1">
    <citation type="submission" date="2018-06" db="EMBL/GenBank/DDBJ databases">
        <authorList>
            <consortium name="Pathogen Informatics"/>
            <person name="Doyle S."/>
        </authorList>
    </citation>
    <scope>NUCLEOTIDE SEQUENCE [LARGE SCALE GENOMIC DNA]</scope>
    <source>
        <strain evidence="2 3">NCTC10359</strain>
    </source>
</reference>
<proteinExistence type="predicted"/>
<evidence type="ECO:0000313" key="3">
    <source>
        <dbReference type="Proteomes" id="UP000254437"/>
    </source>
</evidence>